<evidence type="ECO:0000313" key="3">
    <source>
        <dbReference type="EMBL" id="CAL4766739.1"/>
    </source>
</evidence>
<feature type="region of interest" description="Disordered" evidence="1">
    <location>
        <begin position="499"/>
        <end position="531"/>
    </location>
</feature>
<evidence type="ECO:0000313" key="2">
    <source>
        <dbReference type="EMBL" id="CAI3979427.1"/>
    </source>
</evidence>
<keyword evidence="4" id="KW-1185">Reference proteome</keyword>
<dbReference type="Proteomes" id="UP001152797">
    <property type="component" value="Unassembled WGS sequence"/>
</dbReference>
<feature type="region of interest" description="Disordered" evidence="1">
    <location>
        <begin position="1"/>
        <end position="31"/>
    </location>
</feature>
<evidence type="ECO:0000256" key="1">
    <source>
        <dbReference type="SAM" id="MobiDB-lite"/>
    </source>
</evidence>
<gene>
    <name evidence="2" type="ORF">C1SCF055_LOCUS7378</name>
</gene>
<accession>A0A9P1BTM8</accession>
<organism evidence="2">
    <name type="scientific">Cladocopium goreaui</name>
    <dbReference type="NCBI Taxonomy" id="2562237"/>
    <lineage>
        <taxon>Eukaryota</taxon>
        <taxon>Sar</taxon>
        <taxon>Alveolata</taxon>
        <taxon>Dinophyceae</taxon>
        <taxon>Suessiales</taxon>
        <taxon>Symbiodiniaceae</taxon>
        <taxon>Cladocopium</taxon>
    </lineage>
</organism>
<reference evidence="3 4" key="2">
    <citation type="submission" date="2024-05" db="EMBL/GenBank/DDBJ databases">
        <authorList>
            <person name="Chen Y."/>
            <person name="Shah S."/>
            <person name="Dougan E. K."/>
            <person name="Thang M."/>
            <person name="Chan C."/>
        </authorList>
    </citation>
    <scope>NUCLEOTIDE SEQUENCE [LARGE SCALE GENOMIC DNA]</scope>
</reference>
<evidence type="ECO:0000313" key="4">
    <source>
        <dbReference type="Proteomes" id="UP001152797"/>
    </source>
</evidence>
<comment type="caution">
    <text evidence="2">The sequence shown here is derived from an EMBL/GenBank/DDBJ whole genome shotgun (WGS) entry which is preliminary data.</text>
</comment>
<reference evidence="2" key="1">
    <citation type="submission" date="2022-10" db="EMBL/GenBank/DDBJ databases">
        <authorList>
            <person name="Chen Y."/>
            <person name="Dougan E. K."/>
            <person name="Chan C."/>
            <person name="Rhodes N."/>
            <person name="Thang M."/>
        </authorList>
    </citation>
    <scope>NUCLEOTIDE SEQUENCE</scope>
</reference>
<dbReference type="AlphaFoldDB" id="A0A9P1BTM8"/>
<dbReference type="OrthoDB" id="448806at2759"/>
<feature type="compositionally biased region" description="Basic and acidic residues" evidence="1">
    <location>
        <begin position="1"/>
        <end position="22"/>
    </location>
</feature>
<sequence length="782" mass="85128">MIGGEREEIHGLRPDQDSKDNPEVVGMDGTATCPPLPQLSLNTTTATPATGQLQDSVKCATGTSSQMLGAPQALGAPGMKDWQGQGMVLRSSKLARVAAAMRRCDRTTDVPLHRRAEKVLRVLGWDLQPDFEDLQEHELVAPGYLTGILDIIDSKAGVREDEAFKAVVGASAYGMNIREHPQRVQGSLDLLSQLDNFLQHDADEGESGEEESGEGDEILAAELEGLHLDEDQAKEVLAILQTALPEEEHQPEKAEQVQAFAYVNTADPAESSGSLGSAFSFVAIPLHQIVAQVLQEDSLCPSFLTIPSGEAILDIGATQDLIGAEAAKGLKKRLECCGLQALEVDVPPMIPTGIGGPGKVLQTLLVPISPGGSPGIITMTVFKADIPPLLSVGLLEHLKAQIDLENNIIHFEELDVQMRMGKLPSGHRTIPIVQWAGDEQKRSPAAYVKGTAAAARAVQFVSSHGRSWLLLLMAETRAKSLKSERQMVDKKAKAKAKTVCSRAQEESAPILTQGPSRMGTKGASSSETPTSSRLEDMFAQLITTMSAQSSQVGNALGQMGHVLQELSTGQAFLLQTLQDTAINQQGCIKRGWIRMKHEERRCEAALQRLCFNVPGKNSKVDLVEVHPSSSGSCRQKLGLRTQQPVFDKIGGWDALKVRDRKMLRDFRRDVKPRTLILFRKCRFYSVVMNLNWAKMHPDTIKRLEVMAETMWNLSLEMAEDQPSDGNFFAIGQPAFARSWELSQSSAPGSPSISGPHHFRPVFVWLASVRNGGAFSNEKAPEF</sequence>
<dbReference type="EMBL" id="CAMXCT030000484">
    <property type="protein sequence ID" value="CAL4766739.1"/>
    <property type="molecule type" value="Genomic_DNA"/>
</dbReference>
<name>A0A9P1BTM8_9DINO</name>
<feature type="compositionally biased region" description="Polar residues" evidence="1">
    <location>
        <begin position="522"/>
        <end position="531"/>
    </location>
</feature>
<dbReference type="EMBL" id="CAMXCT010000484">
    <property type="protein sequence ID" value="CAI3979427.1"/>
    <property type="molecule type" value="Genomic_DNA"/>
</dbReference>
<proteinExistence type="predicted"/>
<dbReference type="EMBL" id="CAMXCT020000484">
    <property type="protein sequence ID" value="CAL1132802.1"/>
    <property type="molecule type" value="Genomic_DNA"/>
</dbReference>
<protein>
    <submittedName>
        <fullName evidence="3">CCHC-type domain-containing protein</fullName>
    </submittedName>
</protein>